<dbReference type="AlphaFoldDB" id="A0A1Y3U6M0"/>
<protein>
    <submittedName>
        <fullName evidence="6">Rod shape-determining protein RodA</fullName>
    </submittedName>
</protein>
<reference evidence="7" key="1">
    <citation type="submission" date="2017-04" db="EMBL/GenBank/DDBJ databases">
        <title>Function of individual gut microbiota members based on whole genome sequencing of pure cultures obtained from chicken caecum.</title>
        <authorList>
            <person name="Medvecky M."/>
            <person name="Cejkova D."/>
            <person name="Polansky O."/>
            <person name="Karasova D."/>
            <person name="Kubasova T."/>
            <person name="Cizek A."/>
            <person name="Rychlik I."/>
        </authorList>
    </citation>
    <scope>NUCLEOTIDE SEQUENCE [LARGE SCALE GENOMIC DNA]</scope>
    <source>
        <strain evidence="7">An70</strain>
    </source>
</reference>
<keyword evidence="7" id="KW-1185">Reference proteome</keyword>
<name>A0A1Y3U6M0_9ACTN</name>
<evidence type="ECO:0000256" key="1">
    <source>
        <dbReference type="ARBA" id="ARBA00004141"/>
    </source>
</evidence>
<evidence type="ECO:0000256" key="4">
    <source>
        <dbReference type="ARBA" id="ARBA00022989"/>
    </source>
</evidence>
<dbReference type="PANTHER" id="PTHR30474">
    <property type="entry name" value="CELL CYCLE PROTEIN"/>
    <property type="match status" value="1"/>
</dbReference>
<evidence type="ECO:0000256" key="5">
    <source>
        <dbReference type="ARBA" id="ARBA00023136"/>
    </source>
</evidence>
<evidence type="ECO:0000313" key="7">
    <source>
        <dbReference type="Proteomes" id="UP000196560"/>
    </source>
</evidence>
<dbReference type="eggNOG" id="COG0772">
    <property type="taxonomic scope" value="Bacteria"/>
</dbReference>
<dbReference type="GO" id="GO:0008360">
    <property type="term" value="P:regulation of cell shape"/>
    <property type="evidence" value="ECO:0007669"/>
    <property type="project" value="UniProtKB-KW"/>
</dbReference>
<keyword evidence="4" id="KW-1133">Transmembrane helix</keyword>
<evidence type="ECO:0000313" key="6">
    <source>
        <dbReference type="EMBL" id="OUN44411.1"/>
    </source>
</evidence>
<accession>A0A1Y3U6M0</accession>
<sequence length="403" mass="43619">MPAGSHAAPRGKDSLSRVNKTLSTARSSFRSQVHLGVLIAWVGLLLFGTVVIWTASLSIADASFSRHLLGIGIGVVLAFLTWRFVDFSNLQNLSTVLLVIDIVLVFLPNVPGLQYSAMGMTGWIRIPLINLTFQPVELVKVVTIFFMSALGAQYHGKIDTLRDYVKLCGMLAIPFACVIIQGDLGSGLVVFVSGAIVIMMSGARKEWVLMTLALIIGLVSLMLATDSIIDGVLGDSRSFIKNYQMNRLLVFLDPEADTSGAGYNLQQSLIAVGSGGFFGKGIGNATQSTSGFLPEAHTDFVFALLCETFGFAGAFVLLALFALLMFSTIRIAIKCESLFYRLVCVGFVGMWLFQIFENIGMCIGLMPITGIPLPFISFGSSSMIVQCLIIGIIQSIWRRRGAR</sequence>
<dbReference type="Pfam" id="PF01098">
    <property type="entry name" value="FTSW_RODA_SPOVE"/>
    <property type="match status" value="1"/>
</dbReference>
<proteinExistence type="predicted"/>
<dbReference type="GO" id="GO:0015648">
    <property type="term" value="F:lipid-linked peptidoglycan transporter activity"/>
    <property type="evidence" value="ECO:0007669"/>
    <property type="project" value="TreeGrafter"/>
</dbReference>
<keyword evidence="2" id="KW-0812">Transmembrane</keyword>
<dbReference type="Proteomes" id="UP000196560">
    <property type="component" value="Unassembled WGS sequence"/>
</dbReference>
<evidence type="ECO:0000256" key="2">
    <source>
        <dbReference type="ARBA" id="ARBA00022692"/>
    </source>
</evidence>
<dbReference type="GO" id="GO:0032153">
    <property type="term" value="C:cell division site"/>
    <property type="evidence" value="ECO:0007669"/>
    <property type="project" value="TreeGrafter"/>
</dbReference>
<dbReference type="GO" id="GO:0005886">
    <property type="term" value="C:plasma membrane"/>
    <property type="evidence" value="ECO:0007669"/>
    <property type="project" value="TreeGrafter"/>
</dbReference>
<keyword evidence="5" id="KW-0472">Membrane</keyword>
<dbReference type="RefSeq" id="WP_022349419.1">
    <property type="nucleotide sequence ID" value="NZ_DBEZZV010000027.1"/>
</dbReference>
<gene>
    <name evidence="6" type="ORF">B5G21_00185</name>
</gene>
<evidence type="ECO:0000256" key="3">
    <source>
        <dbReference type="ARBA" id="ARBA00022960"/>
    </source>
</evidence>
<comment type="subcellular location">
    <subcellularLocation>
        <location evidence="1">Membrane</location>
        <topology evidence="1">Multi-pass membrane protein</topology>
    </subcellularLocation>
</comment>
<dbReference type="STRING" id="1118060.GCA_000311845_01068"/>
<keyword evidence="3" id="KW-0133">Cell shape</keyword>
<organism evidence="6 7">
    <name type="scientific">Enorma massiliensis</name>
    <dbReference type="NCBI Taxonomy" id="1472761"/>
    <lineage>
        <taxon>Bacteria</taxon>
        <taxon>Bacillati</taxon>
        <taxon>Actinomycetota</taxon>
        <taxon>Coriobacteriia</taxon>
        <taxon>Coriobacteriales</taxon>
        <taxon>Coriobacteriaceae</taxon>
        <taxon>Enorma</taxon>
    </lineage>
</organism>
<dbReference type="InterPro" id="IPR001182">
    <property type="entry name" value="FtsW/RodA"/>
</dbReference>
<comment type="caution">
    <text evidence="6">The sequence shown here is derived from an EMBL/GenBank/DDBJ whole genome shotgun (WGS) entry which is preliminary data.</text>
</comment>
<dbReference type="EMBL" id="NFHO01000001">
    <property type="protein sequence ID" value="OUN44411.1"/>
    <property type="molecule type" value="Genomic_DNA"/>
</dbReference>
<dbReference type="GO" id="GO:0051301">
    <property type="term" value="P:cell division"/>
    <property type="evidence" value="ECO:0007669"/>
    <property type="project" value="InterPro"/>
</dbReference>